<gene>
    <name evidence="2" type="ordered locus">Mesil_1865</name>
</gene>
<dbReference type="EMBL" id="CP002042">
    <property type="protein sequence ID" value="ADH63742.1"/>
    <property type="molecule type" value="Genomic_DNA"/>
</dbReference>
<feature type="transmembrane region" description="Helical" evidence="1">
    <location>
        <begin position="126"/>
        <end position="142"/>
    </location>
</feature>
<feature type="transmembrane region" description="Helical" evidence="1">
    <location>
        <begin position="39"/>
        <end position="57"/>
    </location>
</feature>
<dbReference type="PANTHER" id="PTHR34821:SF2">
    <property type="entry name" value="INNER MEMBRANE PROTEIN YDCZ"/>
    <property type="match status" value="1"/>
</dbReference>
<dbReference type="STRING" id="526227.Mesil_1865"/>
<dbReference type="RefSeq" id="WP_013158299.1">
    <property type="nucleotide sequence ID" value="NC_014212.1"/>
</dbReference>
<sequence>MSWLYLLVALAGTALALQAPINAQLARWLEHPVRSSMVSFTAGALSLLVLTLFLGRWPGLNKLQEAPPWVWAGGLLGAFYVTVIIFATPRIGTTATFALVIAGQLSASILLDHFGVLGLPKHPADWIRLLGVGFLVLGALLIRR</sequence>
<evidence type="ECO:0000256" key="1">
    <source>
        <dbReference type="SAM" id="Phobius"/>
    </source>
</evidence>
<dbReference type="PANTHER" id="PTHR34821">
    <property type="entry name" value="INNER MEMBRANE PROTEIN YDCZ"/>
    <property type="match status" value="1"/>
</dbReference>
<keyword evidence="1" id="KW-1133">Transmembrane helix</keyword>
<dbReference type="GO" id="GO:0005886">
    <property type="term" value="C:plasma membrane"/>
    <property type="evidence" value="ECO:0007669"/>
    <property type="project" value="TreeGrafter"/>
</dbReference>
<dbReference type="AlphaFoldDB" id="D7BGC6"/>
<feature type="transmembrane region" description="Helical" evidence="1">
    <location>
        <begin position="69"/>
        <end position="88"/>
    </location>
</feature>
<proteinExistence type="predicted"/>
<keyword evidence="1" id="KW-0472">Membrane</keyword>
<dbReference type="OrthoDB" id="9097160at2"/>
<evidence type="ECO:0000313" key="2">
    <source>
        <dbReference type="EMBL" id="ADH63742.1"/>
    </source>
</evidence>
<organism evidence="2 3">
    <name type="scientific">Allomeiothermus silvanus (strain ATCC 700542 / DSM 9946 / NBRC 106475 / NCIMB 13440 / VI-R2)</name>
    <name type="common">Thermus silvanus</name>
    <dbReference type="NCBI Taxonomy" id="526227"/>
    <lineage>
        <taxon>Bacteria</taxon>
        <taxon>Thermotogati</taxon>
        <taxon>Deinococcota</taxon>
        <taxon>Deinococci</taxon>
        <taxon>Thermales</taxon>
        <taxon>Thermaceae</taxon>
        <taxon>Allomeiothermus</taxon>
    </lineage>
</organism>
<evidence type="ECO:0008006" key="4">
    <source>
        <dbReference type="Google" id="ProtNLM"/>
    </source>
</evidence>
<dbReference type="eggNOG" id="COG3238">
    <property type="taxonomic scope" value="Bacteria"/>
</dbReference>
<dbReference type="InterPro" id="IPR006750">
    <property type="entry name" value="YdcZ"/>
</dbReference>
<protein>
    <recommendedName>
        <fullName evidence="4">DMT family transporter</fullName>
    </recommendedName>
</protein>
<accession>D7BGC6</accession>
<keyword evidence="3" id="KW-1185">Reference proteome</keyword>
<feature type="transmembrane region" description="Helical" evidence="1">
    <location>
        <begin position="94"/>
        <end position="114"/>
    </location>
</feature>
<reference evidence="2 3" key="1">
    <citation type="journal article" date="2010" name="Stand. Genomic Sci.">
        <title>Complete genome sequence of Meiothermus silvanus type strain (VI-R2).</title>
        <authorList>
            <person name="Sikorski J."/>
            <person name="Tindall B.J."/>
            <person name="Lowry S."/>
            <person name="Lucas S."/>
            <person name="Nolan M."/>
            <person name="Copeland A."/>
            <person name="Glavina Del Rio T."/>
            <person name="Tice H."/>
            <person name="Cheng J.F."/>
            <person name="Han C."/>
            <person name="Pitluck S."/>
            <person name="Liolios K."/>
            <person name="Ivanova N."/>
            <person name="Mavromatis K."/>
            <person name="Mikhailova N."/>
            <person name="Pati A."/>
            <person name="Goodwin L."/>
            <person name="Chen A."/>
            <person name="Palaniappan K."/>
            <person name="Land M."/>
            <person name="Hauser L."/>
            <person name="Chang Y.J."/>
            <person name="Jeffries C.D."/>
            <person name="Rohde M."/>
            <person name="Goker M."/>
            <person name="Woyke T."/>
            <person name="Bristow J."/>
            <person name="Eisen J.A."/>
            <person name="Markowitz V."/>
            <person name="Hugenholtz P."/>
            <person name="Kyrpides N.C."/>
            <person name="Klenk H.P."/>
            <person name="Lapidus A."/>
        </authorList>
    </citation>
    <scope>NUCLEOTIDE SEQUENCE [LARGE SCALE GENOMIC DNA]</scope>
    <source>
        <strain evidence="3">ATCC 700542 / DSM 9946 / VI-R2</strain>
    </source>
</reference>
<dbReference type="KEGG" id="msv:Mesil_1865"/>
<evidence type="ECO:0000313" key="3">
    <source>
        <dbReference type="Proteomes" id="UP000001916"/>
    </source>
</evidence>
<dbReference type="Proteomes" id="UP000001916">
    <property type="component" value="Chromosome"/>
</dbReference>
<keyword evidence="1" id="KW-0812">Transmembrane</keyword>
<dbReference type="Pfam" id="PF04657">
    <property type="entry name" value="DMT_YdcZ"/>
    <property type="match status" value="1"/>
</dbReference>
<name>D7BGC6_ALLS1</name>
<dbReference type="HOGENOM" id="CLU_068878_3_0_0"/>